<name>X1CWD1_9ZZZZ</name>
<gene>
    <name evidence="1" type="ORF">S01H4_64622</name>
</gene>
<protein>
    <submittedName>
        <fullName evidence="1">Uncharacterized protein</fullName>
    </submittedName>
</protein>
<sequence length="117" mass="13521">LIIVGLILWKKPEVFNPKTPFIIGFDFPNIVDLDVDQCKMRVRDNVQENKYYGKANITDDFGNWVLSLNHPSSPLIVDYSDSIDITLVEMPDDNGNVKKWTTRPFKVNKILKKVKKL</sequence>
<organism evidence="1">
    <name type="scientific">marine sediment metagenome</name>
    <dbReference type="NCBI Taxonomy" id="412755"/>
    <lineage>
        <taxon>unclassified sequences</taxon>
        <taxon>metagenomes</taxon>
        <taxon>ecological metagenomes</taxon>
    </lineage>
</organism>
<accession>X1CWD1</accession>
<feature type="non-terminal residue" evidence="1">
    <location>
        <position position="1"/>
    </location>
</feature>
<reference evidence="1" key="1">
    <citation type="journal article" date="2014" name="Front. Microbiol.">
        <title>High frequency of phylogenetically diverse reductive dehalogenase-homologous genes in deep subseafloor sedimentary metagenomes.</title>
        <authorList>
            <person name="Kawai M."/>
            <person name="Futagami T."/>
            <person name="Toyoda A."/>
            <person name="Takaki Y."/>
            <person name="Nishi S."/>
            <person name="Hori S."/>
            <person name="Arai W."/>
            <person name="Tsubouchi T."/>
            <person name="Morono Y."/>
            <person name="Uchiyama I."/>
            <person name="Ito T."/>
            <person name="Fujiyama A."/>
            <person name="Inagaki F."/>
            <person name="Takami H."/>
        </authorList>
    </citation>
    <scope>NUCLEOTIDE SEQUENCE</scope>
    <source>
        <strain evidence="1">Expedition CK06-06</strain>
    </source>
</reference>
<dbReference type="AlphaFoldDB" id="X1CWD1"/>
<comment type="caution">
    <text evidence="1">The sequence shown here is derived from an EMBL/GenBank/DDBJ whole genome shotgun (WGS) entry which is preliminary data.</text>
</comment>
<evidence type="ECO:0000313" key="1">
    <source>
        <dbReference type="EMBL" id="GAH12137.1"/>
    </source>
</evidence>
<dbReference type="EMBL" id="BART01039251">
    <property type="protein sequence ID" value="GAH12137.1"/>
    <property type="molecule type" value="Genomic_DNA"/>
</dbReference>
<proteinExistence type="predicted"/>